<sequence>MDRLRVLKRIGGGSIGSFRPFFQEILTDLDLWKSSLLFLPKEVGLWKARYYSSYANTTFKDLLLVTNTVATEPKAGLRELARNAPKAHFTPSACLEKRT</sequence>
<dbReference type="Proteomes" id="UP000325081">
    <property type="component" value="Unassembled WGS sequence"/>
</dbReference>
<dbReference type="AlphaFoldDB" id="A0A5A7R0Z2"/>
<dbReference type="GO" id="GO:0032259">
    <property type="term" value="P:methylation"/>
    <property type="evidence" value="ECO:0007669"/>
    <property type="project" value="UniProtKB-KW"/>
</dbReference>
<reference evidence="2" key="1">
    <citation type="journal article" date="2019" name="Curr. Biol.">
        <title>Genome Sequence of Striga asiatica Provides Insight into the Evolution of Plant Parasitism.</title>
        <authorList>
            <person name="Yoshida S."/>
            <person name="Kim S."/>
            <person name="Wafula E.K."/>
            <person name="Tanskanen J."/>
            <person name="Kim Y.M."/>
            <person name="Honaas L."/>
            <person name="Yang Z."/>
            <person name="Spallek T."/>
            <person name="Conn C.E."/>
            <person name="Ichihashi Y."/>
            <person name="Cheong K."/>
            <person name="Cui S."/>
            <person name="Der J.P."/>
            <person name="Gundlach H."/>
            <person name="Jiao Y."/>
            <person name="Hori C."/>
            <person name="Ishida J.K."/>
            <person name="Kasahara H."/>
            <person name="Kiba T."/>
            <person name="Kim M.S."/>
            <person name="Koo N."/>
            <person name="Laohavisit A."/>
            <person name="Lee Y.H."/>
            <person name="Lumba S."/>
            <person name="McCourt P."/>
            <person name="Mortimer J.C."/>
            <person name="Mutuku J.M."/>
            <person name="Nomura T."/>
            <person name="Sasaki-Sekimoto Y."/>
            <person name="Seto Y."/>
            <person name="Wang Y."/>
            <person name="Wakatake T."/>
            <person name="Sakakibara H."/>
            <person name="Demura T."/>
            <person name="Yamaguchi S."/>
            <person name="Yoneyama K."/>
            <person name="Manabe R.I."/>
            <person name="Nelson D.C."/>
            <person name="Schulman A.H."/>
            <person name="Timko M.P."/>
            <person name="dePamphilis C.W."/>
            <person name="Choi D."/>
            <person name="Shirasu K."/>
        </authorList>
    </citation>
    <scope>NUCLEOTIDE SEQUENCE [LARGE SCALE GENOMIC DNA]</scope>
    <source>
        <strain evidence="2">cv. UVA1</strain>
    </source>
</reference>
<protein>
    <submittedName>
        <fullName evidence="1">tRNA (Mo5U34)-methyltransferase</fullName>
    </submittedName>
</protein>
<organism evidence="1 2">
    <name type="scientific">Striga asiatica</name>
    <name type="common">Asiatic witchweed</name>
    <name type="synonym">Buchnera asiatica</name>
    <dbReference type="NCBI Taxonomy" id="4170"/>
    <lineage>
        <taxon>Eukaryota</taxon>
        <taxon>Viridiplantae</taxon>
        <taxon>Streptophyta</taxon>
        <taxon>Embryophyta</taxon>
        <taxon>Tracheophyta</taxon>
        <taxon>Spermatophyta</taxon>
        <taxon>Magnoliopsida</taxon>
        <taxon>eudicotyledons</taxon>
        <taxon>Gunneridae</taxon>
        <taxon>Pentapetalae</taxon>
        <taxon>asterids</taxon>
        <taxon>lamiids</taxon>
        <taxon>Lamiales</taxon>
        <taxon>Orobanchaceae</taxon>
        <taxon>Buchnereae</taxon>
        <taxon>Striga</taxon>
    </lineage>
</organism>
<name>A0A5A7R0Z2_STRAF</name>
<keyword evidence="2" id="KW-1185">Reference proteome</keyword>
<comment type="caution">
    <text evidence="1">The sequence shown here is derived from an EMBL/GenBank/DDBJ whole genome shotgun (WGS) entry which is preliminary data.</text>
</comment>
<keyword evidence="1" id="KW-0489">Methyltransferase</keyword>
<keyword evidence="1" id="KW-0808">Transferase</keyword>
<evidence type="ECO:0000313" key="2">
    <source>
        <dbReference type="Proteomes" id="UP000325081"/>
    </source>
</evidence>
<gene>
    <name evidence="1" type="ORF">STAS_28406</name>
</gene>
<dbReference type="GO" id="GO:0008168">
    <property type="term" value="F:methyltransferase activity"/>
    <property type="evidence" value="ECO:0007669"/>
    <property type="project" value="UniProtKB-KW"/>
</dbReference>
<dbReference type="EMBL" id="BKCP01009416">
    <property type="protein sequence ID" value="GER51059.1"/>
    <property type="molecule type" value="Genomic_DNA"/>
</dbReference>
<accession>A0A5A7R0Z2</accession>
<proteinExistence type="predicted"/>
<evidence type="ECO:0000313" key="1">
    <source>
        <dbReference type="EMBL" id="GER51059.1"/>
    </source>
</evidence>